<dbReference type="OrthoDB" id="5638848at2"/>
<dbReference type="SUPFAM" id="SSF52540">
    <property type="entry name" value="P-loop containing nucleoside triphosphate hydrolases"/>
    <property type="match status" value="1"/>
</dbReference>
<gene>
    <name evidence="2" type="ORF">FL583_01930</name>
</gene>
<dbReference type="Gene3D" id="3.40.50.300">
    <property type="entry name" value="P-loop containing nucleotide triphosphate hydrolases"/>
    <property type="match status" value="1"/>
</dbReference>
<reference evidence="2 3" key="1">
    <citation type="submission" date="2019-07" db="EMBL/GenBank/DDBJ databases">
        <title>Cryptosporangium phraense sp. nov., isolated from plant litter.</title>
        <authorList>
            <person name="Suriyachadkun C."/>
        </authorList>
    </citation>
    <scope>NUCLEOTIDE SEQUENCE [LARGE SCALE GENOMIC DNA]</scope>
    <source>
        <strain evidence="2 3">A-T 5661</strain>
    </source>
</reference>
<evidence type="ECO:0000313" key="3">
    <source>
        <dbReference type="Proteomes" id="UP000317982"/>
    </source>
</evidence>
<keyword evidence="3" id="KW-1185">Reference proteome</keyword>
<organism evidence="2 3">
    <name type="scientific">Cryptosporangium phraense</name>
    <dbReference type="NCBI Taxonomy" id="2593070"/>
    <lineage>
        <taxon>Bacteria</taxon>
        <taxon>Bacillati</taxon>
        <taxon>Actinomycetota</taxon>
        <taxon>Actinomycetes</taxon>
        <taxon>Cryptosporangiales</taxon>
        <taxon>Cryptosporangiaceae</taxon>
        <taxon>Cryptosporangium</taxon>
    </lineage>
</organism>
<dbReference type="RefSeq" id="WP_142702661.1">
    <property type="nucleotide sequence ID" value="NZ_VIRS01000001.1"/>
</dbReference>
<dbReference type="InterPro" id="IPR038727">
    <property type="entry name" value="NadR/Ttd14_AAA_dom"/>
</dbReference>
<sequence length="193" mass="21873">MRRYIVTGAPGSGKTAIVRALLARGYAVVDEAATDVLTREQQNGVAEPWREPGFLDAVIRLQQERQQRLPADGAVMQVFDQSPICTLTLARYCGLPITRELRTEVNRVVTNTIYQPAVFFVQHDGKIEPTVGGWCTTPDDAERFEELHRSVYQSMRVYELVDVPPMALEDRVDLIDEALQADEVRFSEEAWNY</sequence>
<proteinExistence type="predicted"/>
<dbReference type="InterPro" id="IPR027417">
    <property type="entry name" value="P-loop_NTPase"/>
</dbReference>
<dbReference type="Proteomes" id="UP000317982">
    <property type="component" value="Unassembled WGS sequence"/>
</dbReference>
<accession>A0A545B0E2</accession>
<evidence type="ECO:0000259" key="1">
    <source>
        <dbReference type="Pfam" id="PF13521"/>
    </source>
</evidence>
<dbReference type="Pfam" id="PF13521">
    <property type="entry name" value="AAA_28"/>
    <property type="match status" value="1"/>
</dbReference>
<evidence type="ECO:0000313" key="2">
    <source>
        <dbReference type="EMBL" id="TQS47042.1"/>
    </source>
</evidence>
<dbReference type="EMBL" id="VIRS01000001">
    <property type="protein sequence ID" value="TQS47042.1"/>
    <property type="molecule type" value="Genomic_DNA"/>
</dbReference>
<dbReference type="AlphaFoldDB" id="A0A545B0E2"/>
<dbReference type="InParanoid" id="A0A545B0E2"/>
<name>A0A545B0E2_9ACTN</name>
<feature type="domain" description="NadR/Ttd14 AAA" evidence="1">
    <location>
        <begin position="3"/>
        <end position="171"/>
    </location>
</feature>
<protein>
    <submittedName>
        <fullName evidence="2">AAA family ATPase</fullName>
    </submittedName>
</protein>
<comment type="caution">
    <text evidence="2">The sequence shown here is derived from an EMBL/GenBank/DDBJ whole genome shotgun (WGS) entry which is preliminary data.</text>
</comment>